<dbReference type="Proteomes" id="UP000252118">
    <property type="component" value="Unassembled WGS sequence"/>
</dbReference>
<dbReference type="GO" id="GO:0009073">
    <property type="term" value="P:aromatic amino acid family biosynthetic process"/>
    <property type="evidence" value="ECO:0007669"/>
    <property type="project" value="UniProtKB-UniRule"/>
</dbReference>
<protein>
    <recommendedName>
        <fullName evidence="1 3">chorismate mutase</fullName>
        <ecNumber evidence="1 3">5.4.99.5</ecNumber>
    </recommendedName>
</protein>
<dbReference type="PANTHER" id="PTHR21164">
    <property type="entry name" value="CHORISMATE MUTASE"/>
    <property type="match status" value="1"/>
</dbReference>
<keyword evidence="3" id="KW-0413">Isomerase</keyword>
<dbReference type="OrthoDB" id="9802232at2"/>
<accession>A0A366EIP1</accession>
<organism evidence="4 5">
    <name type="scientific">Rossellomorea aquimaris</name>
    <dbReference type="NCBI Taxonomy" id="189382"/>
    <lineage>
        <taxon>Bacteria</taxon>
        <taxon>Bacillati</taxon>
        <taxon>Bacillota</taxon>
        <taxon>Bacilli</taxon>
        <taxon>Bacillales</taxon>
        <taxon>Bacillaceae</taxon>
        <taxon>Rossellomorea</taxon>
    </lineage>
</organism>
<dbReference type="RefSeq" id="WP_113970703.1">
    <property type="nucleotide sequence ID" value="NZ_JBITUV010000007.1"/>
</dbReference>
<dbReference type="PROSITE" id="PS51167">
    <property type="entry name" value="CHORISMATE_MUT_1"/>
    <property type="match status" value="1"/>
</dbReference>
<dbReference type="GO" id="GO:0004106">
    <property type="term" value="F:chorismate mutase activity"/>
    <property type="evidence" value="ECO:0007669"/>
    <property type="project" value="UniProtKB-UniRule"/>
</dbReference>
<dbReference type="GO" id="GO:0008652">
    <property type="term" value="P:amino acid biosynthetic process"/>
    <property type="evidence" value="ECO:0007669"/>
    <property type="project" value="UniProtKB-UniRule"/>
</dbReference>
<feature type="binding site" evidence="2">
    <location>
        <position position="107"/>
    </location>
    <ligand>
        <name>prephenate</name>
        <dbReference type="ChEBI" id="CHEBI:29934"/>
    </ligand>
</feature>
<name>A0A366EIP1_9BACI</name>
<dbReference type="AlphaFoldDB" id="A0A366EIP1"/>
<evidence type="ECO:0000313" key="5">
    <source>
        <dbReference type="Proteomes" id="UP000252118"/>
    </source>
</evidence>
<proteinExistence type="predicted"/>
<gene>
    <name evidence="4" type="ORF">DET59_11654</name>
</gene>
<feature type="binding site" evidence="2">
    <location>
        <position position="89"/>
    </location>
    <ligand>
        <name>prephenate</name>
        <dbReference type="ChEBI" id="CHEBI:29934"/>
    </ligand>
</feature>
<dbReference type="NCBIfam" id="TIGR01796">
    <property type="entry name" value="CM_mono_aroH"/>
    <property type="match status" value="1"/>
</dbReference>
<evidence type="ECO:0000256" key="1">
    <source>
        <dbReference type="NCBIfam" id="TIGR01796"/>
    </source>
</evidence>
<comment type="caution">
    <text evidence="4">The sequence shown here is derived from an EMBL/GenBank/DDBJ whole genome shotgun (WGS) entry which is preliminary data.</text>
</comment>
<dbReference type="InterPro" id="IPR035959">
    <property type="entry name" value="RutC-like_sf"/>
</dbReference>
<reference evidence="4 5" key="1">
    <citation type="submission" date="2018-06" db="EMBL/GenBank/DDBJ databases">
        <title>Freshwater and sediment microbial communities from various areas in North America, analyzing microbe dynamics in response to fracking.</title>
        <authorList>
            <person name="Lamendella R."/>
        </authorList>
    </citation>
    <scope>NUCLEOTIDE SEQUENCE [LARGE SCALE GENOMIC DNA]</scope>
    <source>
        <strain evidence="4 5">97B</strain>
    </source>
</reference>
<feature type="binding site" evidence="2">
    <location>
        <position position="6"/>
    </location>
    <ligand>
        <name>prephenate</name>
        <dbReference type="ChEBI" id="CHEBI:29934"/>
    </ligand>
</feature>
<sequence>MIRGVRGATTADCDNDKEVLLSTESLLKEMILHNNIMAEDVASVFISATSDIGSVFPAKALRRFEEWKYVPVMCMQELDVPDALPYCIRVMIHLNTSTPQKDIQHIYMKNAVSLRPDLKDTPPISNENDLKGR</sequence>
<dbReference type="UniPathway" id="UPA00120">
    <property type="reaction ID" value="UER00203"/>
</dbReference>
<evidence type="ECO:0000256" key="3">
    <source>
        <dbReference type="PROSITE-ProRule" id="PRU00514"/>
    </source>
</evidence>
<dbReference type="Pfam" id="PF07736">
    <property type="entry name" value="CM_1"/>
    <property type="match status" value="1"/>
</dbReference>
<keyword evidence="2 3" id="KW-0057">Aromatic amino acid biosynthesis</keyword>
<dbReference type="PIRSF" id="PIRSF005965">
    <property type="entry name" value="Chor_mut_AroH"/>
    <property type="match status" value="1"/>
</dbReference>
<dbReference type="Gene3D" id="3.30.1330.40">
    <property type="entry name" value="RutC-like"/>
    <property type="match status" value="1"/>
</dbReference>
<dbReference type="InterPro" id="IPR008243">
    <property type="entry name" value="Chorismate_mutase_AroH"/>
</dbReference>
<dbReference type="EMBL" id="QNRJ01000016">
    <property type="protein sequence ID" value="RBP02277.1"/>
    <property type="molecule type" value="Genomic_DNA"/>
</dbReference>
<evidence type="ECO:0000256" key="2">
    <source>
        <dbReference type="PIRSR" id="PIRSR005965-1"/>
    </source>
</evidence>
<comment type="catalytic activity">
    <reaction evidence="3">
        <text>chorismate = prephenate</text>
        <dbReference type="Rhea" id="RHEA:13897"/>
        <dbReference type="ChEBI" id="CHEBI:29748"/>
        <dbReference type="ChEBI" id="CHEBI:29934"/>
        <dbReference type="EC" id="5.4.99.5"/>
    </reaction>
</comment>
<keyword evidence="2 3" id="KW-0028">Amino-acid biosynthesis</keyword>
<dbReference type="GO" id="GO:0046417">
    <property type="term" value="P:chorismate metabolic process"/>
    <property type="evidence" value="ECO:0007669"/>
    <property type="project" value="TreeGrafter"/>
</dbReference>
<dbReference type="CDD" id="cd02185">
    <property type="entry name" value="AroH"/>
    <property type="match status" value="1"/>
</dbReference>
<evidence type="ECO:0000313" key="4">
    <source>
        <dbReference type="EMBL" id="RBP02277.1"/>
    </source>
</evidence>
<dbReference type="SUPFAM" id="SSF55298">
    <property type="entry name" value="YjgF-like"/>
    <property type="match status" value="1"/>
</dbReference>
<dbReference type="PANTHER" id="PTHR21164:SF0">
    <property type="entry name" value="CHORISMATE MUTASE AROH"/>
    <property type="match status" value="1"/>
</dbReference>
<dbReference type="EC" id="5.4.99.5" evidence="1 3"/>